<dbReference type="SUPFAM" id="SSF51274">
    <property type="entry name" value="Head decoration protein D (gpD, major capsid protein D)"/>
    <property type="match status" value="1"/>
</dbReference>
<dbReference type="InterPro" id="IPR036630">
    <property type="entry name" value="Head_decoration_D_sf"/>
</dbReference>
<keyword evidence="2" id="KW-1185">Reference proteome</keyword>
<evidence type="ECO:0008006" key="3">
    <source>
        <dbReference type="Google" id="ProtNLM"/>
    </source>
</evidence>
<protein>
    <recommendedName>
        <fullName evidence="3">Head decoration protein</fullName>
    </recommendedName>
</protein>
<reference evidence="1 2" key="2">
    <citation type="submission" date="2019-01" db="EMBL/GenBank/DDBJ databases">
        <authorList>
            <person name="Li Y."/>
        </authorList>
    </citation>
    <scope>NUCLEOTIDE SEQUENCE [LARGE SCALE GENOMIC DNA]</scope>
    <source>
        <strain evidence="1 2">2D-5</strain>
    </source>
</reference>
<sequence length="126" mass="13178">MANYTPGIASVILGDTEFNEPLFLNYDIRPAAYEVLPLAAGETIDLQAPVALDENNAVVNAEPGTPSIGLCMTPINGTTTSVSVLRTGVLNEKAIAWQASYDTAAKRAAAFRGAPSPTNIMVKVAV</sequence>
<dbReference type="Gene3D" id="2.40.300.10">
    <property type="entry name" value="Head decoration protein D"/>
    <property type="match status" value="1"/>
</dbReference>
<dbReference type="AlphaFoldDB" id="A0A443J053"/>
<evidence type="ECO:0000313" key="2">
    <source>
        <dbReference type="Proteomes" id="UP000285710"/>
    </source>
</evidence>
<name>A0A443J053_9RHOB</name>
<dbReference type="EMBL" id="SAUW01000004">
    <property type="protein sequence ID" value="RWR13834.1"/>
    <property type="molecule type" value="Genomic_DNA"/>
</dbReference>
<reference evidence="1 2" key="1">
    <citation type="submission" date="2019-01" db="EMBL/GenBank/DDBJ databases">
        <title>Sinorhodobacter populi sp. nov. isolated from the symptomatic bark tissue of Populus euramericana canker.</title>
        <authorList>
            <person name="Xu G."/>
        </authorList>
    </citation>
    <scope>NUCLEOTIDE SEQUENCE [LARGE SCALE GENOMIC DNA]</scope>
    <source>
        <strain evidence="1 2">2D-5</strain>
    </source>
</reference>
<accession>A0A443J053</accession>
<proteinExistence type="predicted"/>
<dbReference type="Proteomes" id="UP000285710">
    <property type="component" value="Unassembled WGS sequence"/>
</dbReference>
<comment type="caution">
    <text evidence="1">The sequence shown here is derived from an EMBL/GenBank/DDBJ whole genome shotgun (WGS) entry which is preliminary data.</text>
</comment>
<evidence type="ECO:0000313" key="1">
    <source>
        <dbReference type="EMBL" id="RWR13834.1"/>
    </source>
</evidence>
<gene>
    <name evidence="1" type="ORF">D2T33_05395</name>
</gene>
<dbReference type="RefSeq" id="WP_128269117.1">
    <property type="nucleotide sequence ID" value="NZ_SAUW01000004.1"/>
</dbReference>
<organism evidence="1 2">
    <name type="scientific">Paenirhodobacter populi</name>
    <dbReference type="NCBI Taxonomy" id="2306993"/>
    <lineage>
        <taxon>Bacteria</taxon>
        <taxon>Pseudomonadati</taxon>
        <taxon>Pseudomonadota</taxon>
        <taxon>Alphaproteobacteria</taxon>
        <taxon>Rhodobacterales</taxon>
        <taxon>Rhodobacter group</taxon>
        <taxon>Paenirhodobacter</taxon>
    </lineage>
</organism>